<dbReference type="PRINTS" id="PR00759">
    <property type="entry name" value="BASICPTASE"/>
</dbReference>
<dbReference type="AlphaFoldDB" id="A0A443QMU0"/>
<feature type="domain" description="BPTI/Kunitz inhibitor" evidence="7">
    <location>
        <begin position="84"/>
        <end position="134"/>
    </location>
</feature>
<dbReference type="PANTHER" id="PTHR10083">
    <property type="entry name" value="KUNITZ-TYPE PROTEASE INHIBITOR-RELATED"/>
    <property type="match status" value="1"/>
</dbReference>
<dbReference type="InterPro" id="IPR036880">
    <property type="entry name" value="Kunitz_BPTI_sf"/>
</dbReference>
<evidence type="ECO:0000313" key="8">
    <source>
        <dbReference type="EMBL" id="RWS04353.1"/>
    </source>
</evidence>
<dbReference type="GO" id="GO:0004867">
    <property type="term" value="F:serine-type endopeptidase inhibitor activity"/>
    <property type="evidence" value="ECO:0007669"/>
    <property type="project" value="UniProtKB-KW"/>
</dbReference>
<dbReference type="OrthoDB" id="6501218at2759"/>
<dbReference type="Gene3D" id="4.10.410.10">
    <property type="entry name" value="Pancreatic trypsin inhibitor Kunitz domain"/>
    <property type="match status" value="5"/>
</dbReference>
<evidence type="ECO:0000256" key="3">
    <source>
        <dbReference type="ARBA" id="ARBA00022690"/>
    </source>
</evidence>
<protein>
    <submittedName>
        <fullName evidence="8">Tissue factor pathway inhibitor 2-like isoform X1</fullName>
    </submittedName>
</protein>
<evidence type="ECO:0000256" key="1">
    <source>
        <dbReference type="ARBA" id="ARBA00004613"/>
    </source>
</evidence>
<organism evidence="8 9">
    <name type="scientific">Dinothrombium tinctorium</name>
    <dbReference type="NCBI Taxonomy" id="1965070"/>
    <lineage>
        <taxon>Eukaryota</taxon>
        <taxon>Metazoa</taxon>
        <taxon>Ecdysozoa</taxon>
        <taxon>Arthropoda</taxon>
        <taxon>Chelicerata</taxon>
        <taxon>Arachnida</taxon>
        <taxon>Acari</taxon>
        <taxon>Acariformes</taxon>
        <taxon>Trombidiformes</taxon>
        <taxon>Prostigmata</taxon>
        <taxon>Anystina</taxon>
        <taxon>Parasitengona</taxon>
        <taxon>Trombidioidea</taxon>
        <taxon>Trombidiidae</taxon>
        <taxon>Dinothrombium</taxon>
    </lineage>
</organism>
<keyword evidence="4" id="KW-0677">Repeat</keyword>
<comment type="caution">
    <text evidence="8">The sequence shown here is derived from an EMBL/GenBank/DDBJ whole genome shotgun (WGS) entry which is preliminary data.</text>
</comment>
<dbReference type="SUPFAM" id="SSF57362">
    <property type="entry name" value="BPTI-like"/>
    <property type="match status" value="5"/>
</dbReference>
<feature type="domain" description="BPTI/Kunitz inhibitor" evidence="7">
    <location>
        <begin position="21"/>
        <end position="71"/>
    </location>
</feature>
<keyword evidence="2" id="KW-0964">Secreted</keyword>
<evidence type="ECO:0000256" key="5">
    <source>
        <dbReference type="ARBA" id="ARBA00022900"/>
    </source>
</evidence>
<evidence type="ECO:0000256" key="4">
    <source>
        <dbReference type="ARBA" id="ARBA00022737"/>
    </source>
</evidence>
<keyword evidence="9" id="KW-1185">Reference proteome</keyword>
<dbReference type="InterPro" id="IPR050098">
    <property type="entry name" value="TFPI/VKTCI-like"/>
</dbReference>
<feature type="domain" description="BPTI/Kunitz inhibitor" evidence="7">
    <location>
        <begin position="292"/>
        <end position="347"/>
    </location>
</feature>
<gene>
    <name evidence="8" type="ORF">B4U79_12362</name>
</gene>
<feature type="domain" description="BPTI/Kunitz inhibitor" evidence="7">
    <location>
        <begin position="163"/>
        <end position="213"/>
    </location>
</feature>
<keyword evidence="5" id="KW-0722">Serine protease inhibitor</keyword>
<dbReference type="GO" id="GO:0005615">
    <property type="term" value="C:extracellular space"/>
    <property type="evidence" value="ECO:0007669"/>
    <property type="project" value="TreeGrafter"/>
</dbReference>
<reference evidence="8 9" key="1">
    <citation type="journal article" date="2018" name="Gigascience">
        <title>Genomes of trombidid mites reveal novel predicted allergens and laterally-transferred genes associated with secondary metabolism.</title>
        <authorList>
            <person name="Dong X."/>
            <person name="Chaisiri K."/>
            <person name="Xia D."/>
            <person name="Armstrong S.D."/>
            <person name="Fang Y."/>
            <person name="Donnelly M.J."/>
            <person name="Kadowaki T."/>
            <person name="McGarry J.W."/>
            <person name="Darby A.C."/>
            <person name="Makepeace B.L."/>
        </authorList>
    </citation>
    <scope>NUCLEOTIDE SEQUENCE [LARGE SCALE GENOMIC DNA]</scope>
    <source>
        <strain evidence="8">UoL-WK</strain>
    </source>
</reference>
<sequence>MWVAAQLSQALWFQQKMKNVCKVQAVTGPCTTYEEKYFFNPLMKRCEKFIYSGCGGSDNNFNTIEECSAVCENKYRSRVLHQPCELDKDEGPCMALQLRFYYNKHSDKCESFTFGGCKGNANRFLTKIECEKKCGKLSSRKSFQKRAQVYLKQLDTGIKKISCTLIPDSGPCLSYTIRFYYDPTKKTCEEFIYGGCKGNANNFLNFNECQKTCAQNVASRSLKTSLHICRMPAETGDCRAYMPKYYFNSLTGICETFIYSGCGGNDNRFDTKLDCEVACGRLREEIKGAERCKDAPMQEGDLEISCYKLSIVWSYNETSNTCEKFHYSGCGGNRNRFKSRELCMKTCVRPTIVNKE</sequence>
<keyword evidence="6" id="KW-1015">Disulfide bond</keyword>
<evidence type="ECO:0000313" key="9">
    <source>
        <dbReference type="Proteomes" id="UP000285301"/>
    </source>
</evidence>
<dbReference type="FunFam" id="4.10.410.10:FF:000020">
    <property type="entry name" value="Collagen, type VI, alpha 3"/>
    <property type="match status" value="1"/>
</dbReference>
<dbReference type="EMBL" id="NCKU01005616">
    <property type="protein sequence ID" value="RWS04353.1"/>
    <property type="molecule type" value="Genomic_DNA"/>
</dbReference>
<dbReference type="PROSITE" id="PS50279">
    <property type="entry name" value="BPTI_KUNITZ_2"/>
    <property type="match status" value="5"/>
</dbReference>
<accession>A0A443QMU0</accession>
<evidence type="ECO:0000256" key="2">
    <source>
        <dbReference type="ARBA" id="ARBA00022525"/>
    </source>
</evidence>
<name>A0A443QMU0_9ACAR</name>
<dbReference type="CDD" id="cd00109">
    <property type="entry name" value="Kunitz-type"/>
    <property type="match status" value="5"/>
</dbReference>
<dbReference type="InterPro" id="IPR020901">
    <property type="entry name" value="Prtase_inh_Kunz-CS"/>
</dbReference>
<dbReference type="SMART" id="SM00131">
    <property type="entry name" value="KU"/>
    <property type="match status" value="5"/>
</dbReference>
<evidence type="ECO:0000256" key="6">
    <source>
        <dbReference type="ARBA" id="ARBA00023157"/>
    </source>
</evidence>
<comment type="subcellular location">
    <subcellularLocation>
        <location evidence="1">Secreted</location>
    </subcellularLocation>
</comment>
<evidence type="ECO:0000259" key="7">
    <source>
        <dbReference type="PROSITE" id="PS50279"/>
    </source>
</evidence>
<dbReference type="Pfam" id="PF00014">
    <property type="entry name" value="Kunitz_BPTI"/>
    <property type="match status" value="5"/>
</dbReference>
<proteinExistence type="predicted"/>
<feature type="domain" description="BPTI/Kunitz inhibitor" evidence="7">
    <location>
        <begin position="229"/>
        <end position="279"/>
    </location>
</feature>
<dbReference type="FunFam" id="4.10.410.10:FF:000004">
    <property type="entry name" value="Tissue factor pathway inhibitor"/>
    <property type="match status" value="2"/>
</dbReference>
<dbReference type="InterPro" id="IPR002223">
    <property type="entry name" value="Kunitz_BPTI"/>
</dbReference>
<keyword evidence="3" id="KW-0646">Protease inhibitor</keyword>
<dbReference type="PANTHER" id="PTHR10083:SF328">
    <property type="entry name" value="TISSUE FACTOR PATHWAY INHIBITOR"/>
    <property type="match status" value="1"/>
</dbReference>
<dbReference type="PROSITE" id="PS00280">
    <property type="entry name" value="BPTI_KUNITZ_1"/>
    <property type="match status" value="4"/>
</dbReference>
<dbReference type="Proteomes" id="UP000285301">
    <property type="component" value="Unassembled WGS sequence"/>
</dbReference>